<protein>
    <submittedName>
        <fullName evidence="1">Uncharacterized protein</fullName>
    </submittedName>
</protein>
<proteinExistence type="predicted"/>
<dbReference type="AlphaFoldDB" id="A0A0D0VPI2"/>
<name>A0A0D0VPI2_9ACTN</name>
<keyword evidence="2" id="KW-1185">Reference proteome</keyword>
<sequence length="84" mass="9404">MSRRFLIQLPVVADDLDIATRVARVIARSLSFHRLVECDEVTVVATDDDPAVSHAAFCPRHLPTGCRCLLRPDHDGPCSRRLPR</sequence>
<dbReference type="EMBL" id="JXSX01000002">
    <property type="protein sequence ID" value="KIR62638.1"/>
    <property type="molecule type" value="Genomic_DNA"/>
</dbReference>
<dbReference type="Proteomes" id="UP000032254">
    <property type="component" value="Unassembled WGS sequence"/>
</dbReference>
<gene>
    <name evidence="1" type="ORF">TK50_16725</name>
</gene>
<accession>A0A0D0VPI2</accession>
<dbReference type="GeneID" id="301305702"/>
<reference evidence="1 2" key="1">
    <citation type="submission" date="2015-01" db="EMBL/GenBank/DDBJ databases">
        <title>Sequencing and annotation of Micromonospora carbonacea strain JXNU-1 genome.</title>
        <authorList>
            <person name="Long Z."/>
            <person name="Huang Y."/>
            <person name="Jiang Y."/>
        </authorList>
    </citation>
    <scope>NUCLEOTIDE SEQUENCE [LARGE SCALE GENOMIC DNA]</scope>
    <source>
        <strain evidence="1 2">JXNU-1</strain>
    </source>
</reference>
<dbReference type="RefSeq" id="WP_043964879.1">
    <property type="nucleotide sequence ID" value="NZ_JXSX01000002.1"/>
</dbReference>
<comment type="caution">
    <text evidence="1">The sequence shown here is derived from an EMBL/GenBank/DDBJ whole genome shotgun (WGS) entry which is preliminary data.</text>
</comment>
<dbReference type="PATRIC" id="fig|47853.6.peg.3501"/>
<evidence type="ECO:0000313" key="1">
    <source>
        <dbReference type="EMBL" id="KIR62638.1"/>
    </source>
</evidence>
<organism evidence="1 2">
    <name type="scientific">Micromonospora haikouensis</name>
    <dbReference type="NCBI Taxonomy" id="686309"/>
    <lineage>
        <taxon>Bacteria</taxon>
        <taxon>Bacillati</taxon>
        <taxon>Actinomycetota</taxon>
        <taxon>Actinomycetes</taxon>
        <taxon>Micromonosporales</taxon>
        <taxon>Micromonosporaceae</taxon>
        <taxon>Micromonospora</taxon>
    </lineage>
</organism>
<evidence type="ECO:0000313" key="2">
    <source>
        <dbReference type="Proteomes" id="UP000032254"/>
    </source>
</evidence>
<dbReference type="OrthoDB" id="3391940at2"/>